<proteinExistence type="predicted"/>
<dbReference type="GO" id="GO:0016020">
    <property type="term" value="C:membrane"/>
    <property type="evidence" value="ECO:0007669"/>
    <property type="project" value="TreeGrafter"/>
</dbReference>
<feature type="domain" description="AB hydrolase-1" evidence="2">
    <location>
        <begin position="27"/>
        <end position="236"/>
    </location>
</feature>
<reference evidence="3 4" key="1">
    <citation type="submission" date="2019-05" db="EMBL/GenBank/DDBJ databases">
        <authorList>
            <consortium name="Pathogen Informatics"/>
        </authorList>
    </citation>
    <scope>NUCLEOTIDE SEQUENCE [LARGE SCALE GENOMIC DNA]</scope>
    <source>
        <strain evidence="3 4">NCTC12971</strain>
    </source>
</reference>
<dbReference type="EMBL" id="LR590463">
    <property type="protein sequence ID" value="VTP66619.1"/>
    <property type="molecule type" value="Genomic_DNA"/>
</dbReference>
<dbReference type="Gene3D" id="3.40.50.1820">
    <property type="entry name" value="alpha/beta hydrolase"/>
    <property type="match status" value="1"/>
</dbReference>
<name>A0A4U9HVP1_SERRU</name>
<dbReference type="AlphaFoldDB" id="A0A4U9HVP1"/>
<keyword evidence="1 3" id="KW-0378">Hydrolase</keyword>
<evidence type="ECO:0000259" key="2">
    <source>
        <dbReference type="Pfam" id="PF00561"/>
    </source>
</evidence>
<evidence type="ECO:0000313" key="4">
    <source>
        <dbReference type="Proteomes" id="UP000307968"/>
    </source>
</evidence>
<dbReference type="Proteomes" id="UP000307968">
    <property type="component" value="Chromosome"/>
</dbReference>
<dbReference type="Pfam" id="PF00561">
    <property type="entry name" value="Abhydrolase_1"/>
    <property type="match status" value="1"/>
</dbReference>
<sequence length="276" mass="29398">MNALPERQQAVCGGQRLSWREAGQGRPVLLLHGISSGSASWLKQFADAQLLDGHRLIAWDAPGYGASDALASAEPLAADYAGALAALVSHLGLHQPLLVGHSLGALMGSAYAAACPDGLCGLALADPAQGYAMADAQKRRQVFEQRQQMMHTLGPQGYGEQRAAALLRADADPQDIAWVRRGMQQLHPDGFLSAAWMLANDDINGYLARYRGPLQVWCGEQDAITPPAAAEALAARQDAPLHLIAAAGTPAILTRRRALTALCGTLREQFNHEFPD</sequence>
<dbReference type="SUPFAM" id="SSF53474">
    <property type="entry name" value="alpha/beta-Hydrolases"/>
    <property type="match status" value="1"/>
</dbReference>
<organism evidence="3 4">
    <name type="scientific">Serratia rubidaea</name>
    <name type="common">Serratia marinorubra</name>
    <dbReference type="NCBI Taxonomy" id="61652"/>
    <lineage>
        <taxon>Bacteria</taxon>
        <taxon>Pseudomonadati</taxon>
        <taxon>Pseudomonadota</taxon>
        <taxon>Gammaproteobacteria</taxon>
        <taxon>Enterobacterales</taxon>
        <taxon>Yersiniaceae</taxon>
        <taxon>Serratia</taxon>
    </lineage>
</organism>
<accession>A0A4U9HVP1</accession>
<dbReference type="PANTHER" id="PTHR43798">
    <property type="entry name" value="MONOACYLGLYCEROL LIPASE"/>
    <property type="match status" value="1"/>
</dbReference>
<dbReference type="PRINTS" id="PR00111">
    <property type="entry name" value="ABHYDROLASE"/>
</dbReference>
<dbReference type="InterPro" id="IPR000073">
    <property type="entry name" value="AB_hydrolase_1"/>
</dbReference>
<gene>
    <name evidence="3" type="primary">dehH1</name>
    <name evidence="3" type="ORF">NCTC12971_04693</name>
</gene>
<dbReference type="EC" id="3.8.1.3" evidence="3"/>
<dbReference type="GO" id="GO:0018785">
    <property type="term" value="F:haloacetate dehalogenase activity"/>
    <property type="evidence" value="ECO:0007669"/>
    <property type="project" value="UniProtKB-EC"/>
</dbReference>
<dbReference type="InterPro" id="IPR050266">
    <property type="entry name" value="AB_hydrolase_sf"/>
</dbReference>
<dbReference type="PANTHER" id="PTHR43798:SF31">
    <property type="entry name" value="AB HYDROLASE SUPERFAMILY PROTEIN YCLE"/>
    <property type="match status" value="1"/>
</dbReference>
<evidence type="ECO:0000256" key="1">
    <source>
        <dbReference type="ARBA" id="ARBA00022801"/>
    </source>
</evidence>
<evidence type="ECO:0000313" key="3">
    <source>
        <dbReference type="EMBL" id="VTP66619.1"/>
    </source>
</evidence>
<dbReference type="InterPro" id="IPR029058">
    <property type="entry name" value="AB_hydrolase_fold"/>
</dbReference>
<protein>
    <submittedName>
        <fullName evidence="3">Haloacetate dehalogenase H-1</fullName>
        <ecNumber evidence="3">3.8.1.3</ecNumber>
    </submittedName>
</protein>